<reference evidence="9" key="1">
    <citation type="submission" date="2020-11" db="EMBL/GenBank/DDBJ databases">
        <authorList>
            <person name="Tran Van P."/>
        </authorList>
    </citation>
    <scope>NUCLEOTIDE SEQUENCE</scope>
</reference>
<protein>
    <recommendedName>
        <fullName evidence="3">Neuroendocrine protein 7B2</fullName>
    </recommendedName>
</protein>
<dbReference type="GO" id="GO:0046883">
    <property type="term" value="P:regulation of hormone secretion"/>
    <property type="evidence" value="ECO:0007669"/>
    <property type="project" value="TreeGrafter"/>
</dbReference>
<evidence type="ECO:0000256" key="5">
    <source>
        <dbReference type="ARBA" id="ARBA00022525"/>
    </source>
</evidence>
<evidence type="ECO:0000256" key="4">
    <source>
        <dbReference type="ARBA" id="ARBA00022448"/>
    </source>
</evidence>
<dbReference type="AlphaFoldDB" id="A0A7R8ZI72"/>
<dbReference type="GO" id="GO:0007218">
    <property type="term" value="P:neuropeptide signaling pathway"/>
    <property type="evidence" value="ECO:0007669"/>
    <property type="project" value="InterPro"/>
</dbReference>
<evidence type="ECO:0000256" key="7">
    <source>
        <dbReference type="ARBA" id="ARBA00023157"/>
    </source>
</evidence>
<dbReference type="PANTHER" id="PTHR12738:SF0">
    <property type="entry name" value="NEUROENDOCRINE PROTEIN 7B2"/>
    <property type="match status" value="1"/>
</dbReference>
<dbReference type="InterPro" id="IPR016187">
    <property type="entry name" value="CTDL_fold"/>
</dbReference>
<evidence type="ECO:0000256" key="3">
    <source>
        <dbReference type="ARBA" id="ARBA00019589"/>
    </source>
</evidence>
<dbReference type="InterPro" id="IPR001304">
    <property type="entry name" value="C-type_lectin-like"/>
</dbReference>
<dbReference type="Gene3D" id="3.10.100.10">
    <property type="entry name" value="Mannose-Binding Protein A, subunit A"/>
    <property type="match status" value="2"/>
</dbReference>
<keyword evidence="8" id="KW-0143">Chaperone</keyword>
<dbReference type="SUPFAM" id="SSF56436">
    <property type="entry name" value="C-type lectin-like"/>
    <property type="match status" value="2"/>
</dbReference>
<accession>A0A7R8ZI72</accession>
<evidence type="ECO:0000256" key="2">
    <source>
        <dbReference type="ARBA" id="ARBA00006348"/>
    </source>
</evidence>
<keyword evidence="7" id="KW-1015">Disulfide bond</keyword>
<dbReference type="EMBL" id="OB660423">
    <property type="protein sequence ID" value="CAD7224710.1"/>
    <property type="molecule type" value="Genomic_DNA"/>
</dbReference>
<dbReference type="GO" id="GO:0030234">
    <property type="term" value="F:enzyme regulator activity"/>
    <property type="evidence" value="ECO:0007669"/>
    <property type="project" value="TreeGrafter"/>
</dbReference>
<feature type="non-terminal residue" evidence="9">
    <location>
        <position position="1"/>
    </location>
</feature>
<proteinExistence type="inferred from homology"/>
<comment type="subcellular location">
    <subcellularLocation>
        <location evidence="1">Secreted</location>
    </subcellularLocation>
</comment>
<dbReference type="InterPro" id="IPR007945">
    <property type="entry name" value="Secretogranin_V"/>
</dbReference>
<organism evidence="9">
    <name type="scientific">Cyprideis torosa</name>
    <dbReference type="NCBI Taxonomy" id="163714"/>
    <lineage>
        <taxon>Eukaryota</taxon>
        <taxon>Metazoa</taxon>
        <taxon>Ecdysozoa</taxon>
        <taxon>Arthropoda</taxon>
        <taxon>Crustacea</taxon>
        <taxon>Oligostraca</taxon>
        <taxon>Ostracoda</taxon>
        <taxon>Podocopa</taxon>
        <taxon>Podocopida</taxon>
        <taxon>Cytherocopina</taxon>
        <taxon>Cytheroidea</taxon>
        <taxon>Cytherideidae</taxon>
        <taxon>Cyprideis</taxon>
    </lineage>
</organism>
<evidence type="ECO:0000256" key="1">
    <source>
        <dbReference type="ARBA" id="ARBA00004613"/>
    </source>
</evidence>
<dbReference type="GO" id="GO:0030141">
    <property type="term" value="C:secretory granule"/>
    <property type="evidence" value="ECO:0007669"/>
    <property type="project" value="InterPro"/>
</dbReference>
<evidence type="ECO:0000256" key="8">
    <source>
        <dbReference type="ARBA" id="ARBA00023186"/>
    </source>
</evidence>
<keyword evidence="6" id="KW-0732">Signal</keyword>
<sequence length="466" mass="52630">GPWIGGIEIGNTNIFVWSSSQKPIVFDSNWASLKPDSPSRGDGIALRVSETFQWVDCPNQRTLPFICETEANTPPQAPRCPEGFFRLSTGCYAVFTTYTPWKEAQSHCASLTDGGRLVEFDDPGEYYLLVAFLKQNNVACTAVSWLTLWFLTCEVSCYYVDGSLDLPWEFSRGRTRNRNYPKTYLDSHKGWRGKNLPLGPSNDFLEYLGDDLDVNDEDPLELDDEAEYLQQQMLNPHRYDVQKGRRGATEETGRSPIVDYDEAAGRAMIRDTEYLQHSASLWGSKYMQGGAGEGNQDLKPDGSIPNSQEIKSDSVLPAYCEPPNPCPVGYTEEDGCLEDFDNTAAFSREYQMAQECMCDSEHMFNCPDSTQDDQISTLARTISNQGLNHKDLDNLLQSMDNYNKKVVAKKFYDRSQFTERESQMKNKARALSKRFSFRAPNPFLQGSQLPIAAKKFSVGKNIKKRG</sequence>
<dbReference type="Pfam" id="PF05281">
    <property type="entry name" value="Secretogranin_V"/>
    <property type="match status" value="1"/>
</dbReference>
<comment type="similarity">
    <text evidence="2">Belongs to the 7B2 family.</text>
</comment>
<dbReference type="GO" id="GO:0005576">
    <property type="term" value="C:extracellular region"/>
    <property type="evidence" value="ECO:0007669"/>
    <property type="project" value="UniProtKB-SubCell"/>
</dbReference>
<evidence type="ECO:0000313" key="9">
    <source>
        <dbReference type="EMBL" id="CAD7224710.1"/>
    </source>
</evidence>
<dbReference type="PROSITE" id="PS50041">
    <property type="entry name" value="C_TYPE_LECTIN_2"/>
    <property type="match status" value="1"/>
</dbReference>
<gene>
    <name evidence="9" type="ORF">CTOB1V02_LOCUS2663</name>
</gene>
<dbReference type="InterPro" id="IPR016186">
    <property type="entry name" value="C-type_lectin-like/link_sf"/>
</dbReference>
<keyword evidence="4" id="KW-0813">Transport</keyword>
<dbReference type="OrthoDB" id="9922675at2759"/>
<evidence type="ECO:0000256" key="6">
    <source>
        <dbReference type="ARBA" id="ARBA00022729"/>
    </source>
</evidence>
<keyword evidence="5" id="KW-0964">Secreted</keyword>
<dbReference type="PANTHER" id="PTHR12738">
    <property type="entry name" value="NEUROENDOCRINE PROTEIN 7B2"/>
    <property type="match status" value="1"/>
</dbReference>
<name>A0A7R8ZI72_9CRUS</name>
<dbReference type="CDD" id="cd00037">
    <property type="entry name" value="CLECT"/>
    <property type="match status" value="2"/>
</dbReference>